<dbReference type="SMART" id="SM00343">
    <property type="entry name" value="ZnF_C2HC"/>
    <property type="match status" value="1"/>
</dbReference>
<dbReference type="CDD" id="cd10320">
    <property type="entry name" value="RGL4_N"/>
    <property type="match status" value="1"/>
</dbReference>
<feature type="domain" description="CCHC-type" evidence="6">
    <location>
        <begin position="437"/>
        <end position="452"/>
    </location>
</feature>
<dbReference type="Gene3D" id="2.60.40.1120">
    <property type="entry name" value="Carboxypeptidase-like, regulatory domain"/>
    <property type="match status" value="1"/>
</dbReference>
<evidence type="ECO:0000256" key="3">
    <source>
        <dbReference type="PROSITE-ProRule" id="PRU00047"/>
    </source>
</evidence>
<dbReference type="CDD" id="cd09272">
    <property type="entry name" value="RNase_HI_RT_Ty1"/>
    <property type="match status" value="1"/>
</dbReference>
<dbReference type="Gene3D" id="3.30.420.10">
    <property type="entry name" value="Ribonuclease H-like superfamily/Ribonuclease H"/>
    <property type="match status" value="1"/>
</dbReference>
<dbReference type="Pfam" id="PF25597">
    <property type="entry name" value="SH3_retrovirus"/>
    <property type="match status" value="1"/>
</dbReference>
<keyword evidence="3" id="KW-0863">Zinc-finger</keyword>
<dbReference type="SUPFAM" id="SSF49785">
    <property type="entry name" value="Galactose-binding domain-like"/>
    <property type="match status" value="1"/>
</dbReference>
<feature type="compositionally biased region" description="Low complexity" evidence="4">
    <location>
        <begin position="415"/>
        <end position="431"/>
    </location>
</feature>
<accession>Q2RAX6</accession>
<dbReference type="PROSITE" id="PS50158">
    <property type="entry name" value="ZF_CCHC"/>
    <property type="match status" value="1"/>
</dbReference>
<dbReference type="EMBL" id="DP000010">
    <property type="protein sequence ID" value="ABA91402.1"/>
    <property type="molecule type" value="Genomic_DNA"/>
</dbReference>
<organism evidence="8">
    <name type="scientific">Oryza sativa subsp. japonica</name>
    <name type="common">Rice</name>
    <dbReference type="NCBI Taxonomy" id="39947"/>
    <lineage>
        <taxon>Eukaryota</taxon>
        <taxon>Viridiplantae</taxon>
        <taxon>Streptophyta</taxon>
        <taxon>Embryophyta</taxon>
        <taxon>Tracheophyta</taxon>
        <taxon>Spermatophyta</taxon>
        <taxon>Magnoliopsida</taxon>
        <taxon>Liliopsida</taxon>
        <taxon>Poales</taxon>
        <taxon>Poaceae</taxon>
        <taxon>BOP clade</taxon>
        <taxon>Oryzoideae</taxon>
        <taxon>Oryzeae</taxon>
        <taxon>Oryzinae</taxon>
        <taxon>Oryza</taxon>
        <taxon>Oryza sativa</taxon>
    </lineage>
</organism>
<dbReference type="InterPro" id="IPR036875">
    <property type="entry name" value="Znf_CCHC_sf"/>
</dbReference>
<dbReference type="InterPro" id="IPR057670">
    <property type="entry name" value="SH3_retrovirus"/>
</dbReference>
<feature type="domain" description="Integrase catalytic" evidence="7">
    <location>
        <begin position="680"/>
        <end position="845"/>
    </location>
</feature>
<dbReference type="InterPro" id="IPR001878">
    <property type="entry name" value="Znf_CCHC"/>
</dbReference>
<dbReference type="Pfam" id="PF00665">
    <property type="entry name" value="rve"/>
    <property type="match status" value="1"/>
</dbReference>
<evidence type="ECO:0000259" key="6">
    <source>
        <dbReference type="PROSITE" id="PS50158"/>
    </source>
</evidence>
<dbReference type="GO" id="GO:0003676">
    <property type="term" value="F:nucleic acid binding"/>
    <property type="evidence" value="ECO:0007669"/>
    <property type="project" value="InterPro"/>
</dbReference>
<dbReference type="InterPro" id="IPR029411">
    <property type="entry name" value="RG-lyase_III"/>
</dbReference>
<dbReference type="PANTHER" id="PTHR32018">
    <property type="entry name" value="RHAMNOGALACTURONATE LYASE FAMILY PROTEIN"/>
    <property type="match status" value="1"/>
</dbReference>
<sequence>MAAAAACTKLPLLLLLVAVAASSASSLTPLHAAVPAKGPRPGGSVTLHLDHRQVMVDNGIVQVTLSNPGGHITGVRYNGERNLLHYDGEANSAGYWDVVWNFPGSNSPRGMIDMLDSTEFKVVSSSEDQVELSFRSTYNPSRPNSVSLNIDKRSNDAFMLVFICNVMIYLWNKLNHYMPIISTIQKPYHRHCDFTMAGFADALRPDKFTGVHFKRWQIRVTLWLTAMKCFWVSTGKPEGVLTAEQQKQFEEATTLFVGCILSVLGDRLVEVYMHMTDAKELWYALNTKFGATDASNDLYIMEQFHDYKMADNRSVVEQAHEIQTMAKELELLKCVLPDKFVAGCIIAKLPPSWRSFGTALKHKRQEYSVEGLIASLDVEEKAREKDAASKGDGGQSSANVVHKAQNKSKGKYKAQQTTNFKKQKKNNNNPNQDERTCFVCGQVGHLARKCPQRKGMKAPAGQTSKSANVTIGNTGDGSGYGNLPTVFSVNQSTNWWVDTRANVHVCADISLFSSYQVARGSTVLMGNGSHASVHGVGTVDLKFTSGKIVQLKNVQHVPSIDRNLVSGSRLTRDGFKLVFESNKVVVSKHGYSIGKGYECGGLFRFSLSDFCNKSVNHICGSVDDEANVWHSRLCHINFGLMSRLSSMCLIPKFSIVKGSKCHSCVQSKQPRKPHKAAEERNLAPLELLHSDLCEMNGVLTNCGKRYFMTLIDDATRFCYVYLLKTKDEALDYFKIYKAEVENQLDRKIKRLRSDRGGEFFSNEFDLFCEEHGIIHERTPPYSPESNGIAERKNRTLTDLVNAMLDTAGLPKAWWGEALLTSNHVLNRVPNRNKDKTPYEIWIGRKPSLSYLRTWGCLAKVNVPITKKRKLGPKTVDCVFLGYAHHSIAYRFLIVKSEVPDMHVGTIMESRDATFFESFFPMKDTHSGSNQPSEIIPSSITPPEQTEHTHELVSEEDVSEAPRRSKRQRTAKSFGDDFTVYLVDDTPKSISEAYASPDADYWKEAVRSEMDSIIANGTWEVTERPYGCKPVGCKWVFKKKLRPDGTIEKYKARLVAKGYTQKEGEDFFDTYSPVARLTTIRVLLSLAASHGLLVHQMDVKTAFLNGELDEEIYMDQPDGFVVEGQEGKVCKLLKSLYGLKQAPKQWHEKFDKTLTSAGFGVNEADKCVYYRHGGGEGVILCLYVDDILIFGTNLEVINEVKSFLSQNFDMKDLGVADVILNIKLIRGENGITLLQSHYVEKILNRFGYIDSKPSPTPYDPSLLLRKNKRIARNQLEYSQIIGSLMYLASATRPDISFAVSKLSRFTSNPGDDHWRALERVMRYLKDTVELGLHYTGYPAVLEGYSDSNWISDVDEIKATSGYVFTLGGGAVSWRSCKQTILTRSTMEAELTALDTATVEAEWLRDLLMDLPVVEKPVPAILMNCDNQTVIVKVNSSKDNMKSSRHVKRRLKSVRKLRNSGVITLDYIQTARNLADPFTKGLSRNVIDNASKEMGLRPMLVMLKGSSGFYCYAIFEHVRDWPALNISEARLAFKLNTDKFNYMAISDDIQRFMPSATDRDAPRGAPLAYKEAVLLVDPKEPQFRGEVDDKYEYSLDNKDNRVHGWISSNHPNPMGFWVITPSNEFKSGGPLKRELTSHVGPTSLTMFLGTHYVGNDIVLKIEEGEYWKKVMGPVFIYLNSNPRRGDLHSLWVDAKVQAEVEARKWPYSFPESPDFHKAGQRGSVTGRLFVKDRYVSSKDIAAGMAYVGLASPGQPGSWATESNNYQFWTRATPCGSFSIGNVRAGVYNLYAWVPGFLGDYMYTSQVTVTPGRSINLGDLVFEPPRSGPTLWEMGVPDRSAAEFFIPDPNPKYLNKIFITKDKYRQYGLWERYAELYPDGDLVFTIGENDISKDWFFAHITRKQGDGYAPTTRQIRFRLEHVVADATYTLRVELAAAQMSRVQVVVNGSADEALTTAAAFGDGNAIARHGVHGVQWSLDFAMKGYMLQEGDNVVLMTQTRALSPFFGVMYDYIRLEGPPSPSWRDPTTQV</sequence>
<dbReference type="Gene3D" id="2.70.98.10">
    <property type="match status" value="1"/>
</dbReference>
<dbReference type="InterPro" id="IPR036397">
    <property type="entry name" value="RNaseH_sf"/>
</dbReference>
<evidence type="ECO:0000256" key="2">
    <source>
        <dbReference type="ARBA" id="ARBA00022750"/>
    </source>
</evidence>
<reference evidence="8" key="2">
    <citation type="submission" date="2005-04" db="EMBL/GenBank/DDBJ databases">
        <authorList>
            <person name="Buell C.R."/>
            <person name="Wing R.A."/>
            <person name="McCombie W.A."/>
            <person name="Ouyang S."/>
        </authorList>
    </citation>
    <scope>NUCLEOTIDE SEQUENCE</scope>
</reference>
<dbReference type="InterPro" id="IPR025724">
    <property type="entry name" value="GAG-pre-integrase_dom"/>
</dbReference>
<dbReference type="InterPro" id="IPR013784">
    <property type="entry name" value="Carb-bd-like_fold"/>
</dbReference>
<evidence type="ECO:0000256" key="4">
    <source>
        <dbReference type="SAM" id="MobiDB-lite"/>
    </source>
</evidence>
<dbReference type="SUPFAM" id="SSF49452">
    <property type="entry name" value="Starch-binding domain-like"/>
    <property type="match status" value="1"/>
</dbReference>
<evidence type="ECO:0000256" key="5">
    <source>
        <dbReference type="SAM" id="SignalP"/>
    </source>
</evidence>
<dbReference type="SUPFAM" id="SSF57756">
    <property type="entry name" value="Retrovirus zinc finger-like domains"/>
    <property type="match status" value="1"/>
</dbReference>
<keyword evidence="3" id="KW-0479">Metal-binding</keyword>
<feature type="chain" id="PRO_5004214352" evidence="5">
    <location>
        <begin position="27"/>
        <end position="2027"/>
    </location>
</feature>
<dbReference type="Pfam" id="PF14686">
    <property type="entry name" value="fn3_3"/>
    <property type="match status" value="1"/>
</dbReference>
<dbReference type="Pfam" id="PF06045">
    <property type="entry name" value="Rhamnogal_lyase"/>
    <property type="match status" value="2"/>
</dbReference>
<keyword evidence="2" id="KW-0645">Protease</keyword>
<keyword evidence="1 5" id="KW-0732">Signal</keyword>
<dbReference type="Gene3D" id="2.60.120.260">
    <property type="entry name" value="Galactose-binding domain-like"/>
    <property type="match status" value="1"/>
</dbReference>
<dbReference type="GO" id="GO:0015074">
    <property type="term" value="P:DNA integration"/>
    <property type="evidence" value="ECO:0007669"/>
    <property type="project" value="InterPro"/>
</dbReference>
<evidence type="ECO:0000259" key="7">
    <source>
        <dbReference type="PROSITE" id="PS50994"/>
    </source>
</evidence>
<dbReference type="GO" id="GO:0030246">
    <property type="term" value="F:carbohydrate binding"/>
    <property type="evidence" value="ECO:0007669"/>
    <property type="project" value="InterPro"/>
</dbReference>
<evidence type="ECO:0000313" key="8">
    <source>
        <dbReference type="EMBL" id="ABA91402.1"/>
    </source>
</evidence>
<dbReference type="InterPro" id="IPR013103">
    <property type="entry name" value="RVT_2"/>
</dbReference>
<dbReference type="Pfam" id="PF07727">
    <property type="entry name" value="RVT_2"/>
    <property type="match status" value="1"/>
</dbReference>
<dbReference type="Pfam" id="PF00098">
    <property type="entry name" value="zf-CCHC"/>
    <property type="match status" value="1"/>
</dbReference>
<dbReference type="SUPFAM" id="SSF53098">
    <property type="entry name" value="Ribonuclease H-like"/>
    <property type="match status" value="1"/>
</dbReference>
<name>Q2RAX6_ORYSJ</name>
<dbReference type="InterPro" id="IPR054722">
    <property type="entry name" value="PolX-like_BBD"/>
</dbReference>
<feature type="compositionally biased region" description="Low complexity" evidence="4">
    <location>
        <begin position="930"/>
        <end position="943"/>
    </location>
</feature>
<dbReference type="InterPro" id="IPR012337">
    <property type="entry name" value="RNaseH-like_sf"/>
</dbReference>
<feature type="signal peptide" evidence="5">
    <location>
        <begin position="1"/>
        <end position="26"/>
    </location>
</feature>
<dbReference type="InterPro" id="IPR001584">
    <property type="entry name" value="Integrase_cat-core"/>
</dbReference>
<dbReference type="Pfam" id="PF13976">
    <property type="entry name" value="gag_pre-integrs"/>
    <property type="match status" value="1"/>
</dbReference>
<proteinExistence type="predicted"/>
<dbReference type="HOGENOM" id="CLU_015099_1_0_1"/>
<gene>
    <name evidence="8" type="ordered locus">LOC_Os11g03940</name>
</gene>
<dbReference type="InterPro" id="IPR010325">
    <property type="entry name" value="Rhamnogal_lyase"/>
</dbReference>
<dbReference type="InterPro" id="IPR014718">
    <property type="entry name" value="GH-type_carb-bd"/>
</dbReference>
<dbReference type="GO" id="GO:0004190">
    <property type="term" value="F:aspartic-type endopeptidase activity"/>
    <property type="evidence" value="ECO:0007669"/>
    <property type="project" value="UniProtKB-KW"/>
</dbReference>
<dbReference type="InterPro" id="IPR051850">
    <property type="entry name" value="Polysacch_Lyase_4"/>
</dbReference>
<keyword evidence="2" id="KW-0378">Hydrolase</keyword>
<reference evidence="8" key="1">
    <citation type="journal article" date="2005" name="BMC Biol.">
        <title>The sequence of rice chromosomes 11 and 12, rich in disease resistance genes and recent gene duplications.</title>
        <authorList>
            <consortium name="The rice chromosomes 11 and 12 sequencing consortia"/>
        </authorList>
    </citation>
    <scope>NUCLEOTIDE SEQUENCE [LARGE SCALE GENOMIC DNA]</scope>
</reference>
<dbReference type="InterPro" id="IPR008979">
    <property type="entry name" value="Galactose-bd-like_sf"/>
</dbReference>
<dbReference type="InterPro" id="IPR029413">
    <property type="entry name" value="RG-lyase_II"/>
</dbReference>
<dbReference type="PROSITE" id="PS50994">
    <property type="entry name" value="INTEGRASE"/>
    <property type="match status" value="1"/>
</dbReference>
<reference evidence="8" key="3">
    <citation type="submission" date="2006-01" db="EMBL/GenBank/DDBJ databases">
        <authorList>
            <person name="Buell R."/>
        </authorList>
    </citation>
    <scope>NUCLEOTIDE SEQUENCE</scope>
</reference>
<dbReference type="Pfam" id="PF14683">
    <property type="entry name" value="CBM-like"/>
    <property type="match status" value="1"/>
</dbReference>
<dbReference type="CDD" id="cd10316">
    <property type="entry name" value="RGL4_M"/>
    <property type="match status" value="1"/>
</dbReference>
<keyword evidence="3" id="KW-0862">Zinc</keyword>
<protein>
    <submittedName>
        <fullName evidence="8">Retrotransposon protein, putative, Ty1-copia subclass</fullName>
    </submittedName>
</protein>
<evidence type="ECO:0000256" key="1">
    <source>
        <dbReference type="ARBA" id="ARBA00022729"/>
    </source>
</evidence>
<dbReference type="Pfam" id="PF22936">
    <property type="entry name" value="Pol_BBD"/>
    <property type="match status" value="1"/>
</dbReference>
<dbReference type="Pfam" id="PF14223">
    <property type="entry name" value="Retrotran_gag_2"/>
    <property type="match status" value="1"/>
</dbReference>
<dbReference type="InterPro" id="IPR043502">
    <property type="entry name" value="DNA/RNA_pol_sf"/>
</dbReference>
<dbReference type="SUPFAM" id="SSF56672">
    <property type="entry name" value="DNA/RNA polymerases"/>
    <property type="match status" value="1"/>
</dbReference>
<keyword evidence="2" id="KW-0064">Aspartyl protease</keyword>
<dbReference type="CDD" id="cd10317">
    <property type="entry name" value="RGL4_C"/>
    <property type="match status" value="1"/>
</dbReference>
<dbReference type="Gene3D" id="4.10.60.10">
    <property type="entry name" value="Zinc finger, CCHC-type"/>
    <property type="match status" value="1"/>
</dbReference>
<dbReference type="GO" id="GO:0008270">
    <property type="term" value="F:zinc ion binding"/>
    <property type="evidence" value="ECO:0007669"/>
    <property type="project" value="UniProtKB-KW"/>
</dbReference>
<dbReference type="PANTHER" id="PTHR32018:SF2">
    <property type="entry name" value="OS11G0134100 PROTEIN"/>
    <property type="match status" value="1"/>
</dbReference>
<feature type="region of interest" description="Disordered" evidence="4">
    <location>
        <begin position="383"/>
        <end position="434"/>
    </location>
</feature>
<feature type="region of interest" description="Disordered" evidence="4">
    <location>
        <begin position="924"/>
        <end position="969"/>
    </location>
</feature>